<name>A0A062U6V7_9PROT</name>
<organism evidence="2 3">
    <name type="scientific">Hyphomonas beringensis</name>
    <dbReference type="NCBI Taxonomy" id="1280946"/>
    <lineage>
        <taxon>Bacteria</taxon>
        <taxon>Pseudomonadati</taxon>
        <taxon>Pseudomonadota</taxon>
        <taxon>Alphaproteobacteria</taxon>
        <taxon>Hyphomonadales</taxon>
        <taxon>Hyphomonadaceae</taxon>
        <taxon>Hyphomonas</taxon>
    </lineage>
</organism>
<keyword evidence="3" id="KW-1185">Reference proteome</keyword>
<dbReference type="EMBL" id="AWFF01000043">
    <property type="protein sequence ID" value="KCZ54012.1"/>
    <property type="molecule type" value="Genomic_DNA"/>
</dbReference>
<sequence length="76" mass="8954">MDDREITRLQKRIARQDPGTFHFPEIYGPEWDQLYIGDKVRKGRDFLEAVRAGKFPGVEDTGEKRNGGRLYRWQGE</sequence>
<comment type="caution">
    <text evidence="2">The sequence shown here is derived from an EMBL/GenBank/DDBJ whole genome shotgun (WGS) entry which is preliminary data.</text>
</comment>
<dbReference type="RefSeq" id="WP_034796683.1">
    <property type="nucleotide sequence ID" value="NZ_AWFF01000043.1"/>
</dbReference>
<protein>
    <recommendedName>
        <fullName evidence="4">DUF1413 domain-containing protein</fullName>
    </recommendedName>
</protein>
<dbReference type="InterPro" id="IPR010813">
    <property type="entry name" value="DUF1413"/>
</dbReference>
<feature type="region of interest" description="Disordered" evidence="1">
    <location>
        <begin position="57"/>
        <end position="76"/>
    </location>
</feature>
<dbReference type="Pfam" id="PF07205">
    <property type="entry name" value="DUF1413"/>
    <property type="match status" value="1"/>
</dbReference>
<dbReference type="PATRIC" id="fig|1280946.3.peg.2184"/>
<proteinExistence type="predicted"/>
<accession>A0A062U6V7</accession>
<gene>
    <name evidence="2" type="ORF">HY29_02790</name>
</gene>
<reference evidence="2 3" key="1">
    <citation type="journal article" date="2014" name="Antonie Van Leeuwenhoek">
        <title>Hyphomonas beringensis sp. nov. and Hyphomonas chukchiensis sp. nov., isolated from surface seawater of the Bering Sea and Chukchi Sea.</title>
        <authorList>
            <person name="Li C."/>
            <person name="Lai Q."/>
            <person name="Li G."/>
            <person name="Dong C."/>
            <person name="Wang J."/>
            <person name="Liao Y."/>
            <person name="Shao Z."/>
        </authorList>
    </citation>
    <scope>NUCLEOTIDE SEQUENCE [LARGE SCALE GENOMIC DNA]</scope>
    <source>
        <strain evidence="2 3">25B14_1</strain>
    </source>
</reference>
<dbReference type="OrthoDB" id="7631703at2"/>
<evidence type="ECO:0008006" key="4">
    <source>
        <dbReference type="Google" id="ProtNLM"/>
    </source>
</evidence>
<dbReference type="STRING" id="1280946.HY29_02790"/>
<dbReference type="Proteomes" id="UP000027037">
    <property type="component" value="Unassembled WGS sequence"/>
</dbReference>
<dbReference type="AlphaFoldDB" id="A0A062U6V7"/>
<evidence type="ECO:0000313" key="2">
    <source>
        <dbReference type="EMBL" id="KCZ54012.1"/>
    </source>
</evidence>
<evidence type="ECO:0000256" key="1">
    <source>
        <dbReference type="SAM" id="MobiDB-lite"/>
    </source>
</evidence>
<evidence type="ECO:0000313" key="3">
    <source>
        <dbReference type="Proteomes" id="UP000027037"/>
    </source>
</evidence>